<dbReference type="AlphaFoldDB" id="A0A0A9A7Q7"/>
<reference evidence="1" key="2">
    <citation type="journal article" date="2015" name="Data Brief">
        <title>Shoot transcriptome of the giant reed, Arundo donax.</title>
        <authorList>
            <person name="Barrero R.A."/>
            <person name="Guerrero F.D."/>
            <person name="Moolhuijzen P."/>
            <person name="Goolsby J.A."/>
            <person name="Tidwell J."/>
            <person name="Bellgard S.E."/>
            <person name="Bellgard M.I."/>
        </authorList>
    </citation>
    <scope>NUCLEOTIDE SEQUENCE</scope>
    <source>
        <tissue evidence="1">Shoot tissue taken approximately 20 cm above the soil surface</tissue>
    </source>
</reference>
<organism evidence="1">
    <name type="scientific">Arundo donax</name>
    <name type="common">Giant reed</name>
    <name type="synonym">Donax arundinaceus</name>
    <dbReference type="NCBI Taxonomy" id="35708"/>
    <lineage>
        <taxon>Eukaryota</taxon>
        <taxon>Viridiplantae</taxon>
        <taxon>Streptophyta</taxon>
        <taxon>Embryophyta</taxon>
        <taxon>Tracheophyta</taxon>
        <taxon>Spermatophyta</taxon>
        <taxon>Magnoliopsida</taxon>
        <taxon>Liliopsida</taxon>
        <taxon>Poales</taxon>
        <taxon>Poaceae</taxon>
        <taxon>PACMAD clade</taxon>
        <taxon>Arundinoideae</taxon>
        <taxon>Arundineae</taxon>
        <taxon>Arundo</taxon>
    </lineage>
</organism>
<reference evidence="1" key="1">
    <citation type="submission" date="2014-09" db="EMBL/GenBank/DDBJ databases">
        <authorList>
            <person name="Magalhaes I.L.F."/>
            <person name="Oliveira U."/>
            <person name="Santos F.R."/>
            <person name="Vidigal T.H.D.A."/>
            <person name="Brescovit A.D."/>
            <person name="Santos A.J."/>
        </authorList>
    </citation>
    <scope>NUCLEOTIDE SEQUENCE</scope>
    <source>
        <tissue evidence="1">Shoot tissue taken approximately 20 cm above the soil surface</tissue>
    </source>
</reference>
<accession>A0A0A9A7Q7</accession>
<name>A0A0A9A7Q7_ARUDO</name>
<proteinExistence type="predicted"/>
<protein>
    <submittedName>
        <fullName evidence="1">Uncharacterized protein</fullName>
    </submittedName>
</protein>
<evidence type="ECO:0000313" key="1">
    <source>
        <dbReference type="EMBL" id="JAD45035.1"/>
    </source>
</evidence>
<sequence length="38" mass="4274">MHPFNIFKHVSLMGLSYAQHVQYLAKDASNSCISNSFS</sequence>
<dbReference type="EMBL" id="GBRH01252860">
    <property type="protein sequence ID" value="JAD45035.1"/>
    <property type="molecule type" value="Transcribed_RNA"/>
</dbReference>